<dbReference type="Pfam" id="PF12722">
    <property type="entry name" value="Hid1"/>
    <property type="match status" value="1"/>
</dbReference>
<proteinExistence type="predicted"/>
<gene>
    <name evidence="1" type="ORF">IE077_001595</name>
</gene>
<dbReference type="PANTHER" id="PTHR21575">
    <property type="entry name" value="PROTEIN HID1"/>
    <property type="match status" value="1"/>
</dbReference>
<organism evidence="1 2">
    <name type="scientific">Cardiosporidium cionae</name>
    <dbReference type="NCBI Taxonomy" id="476202"/>
    <lineage>
        <taxon>Eukaryota</taxon>
        <taxon>Sar</taxon>
        <taxon>Alveolata</taxon>
        <taxon>Apicomplexa</taxon>
        <taxon>Aconoidasida</taxon>
        <taxon>Nephromycida</taxon>
        <taxon>Cardiosporidium</taxon>
    </lineage>
</organism>
<accession>A0ABQ7JCS8</accession>
<sequence>MRKMGNHNQVGYLREPVRILKTEDCWKLSDEFWSFLYLQDVTTEEIESAISTEEILEILKNKPANIFFLIQEILAILKVSMEQPVTVASVDKTTSFCVRLLTRLMSTLCNTSIDSTLYNLFWDTQPAFLFLIAEIKDEEATHKISNGREKEETDTAIHSTEPHIVKQILKHLMYLLFNKYCYISPVGESIELTPRTTASRSYIWKNGIGSVSSDGDSTSIPLLKNRTEVIHCLITCLSEPLFHNAEQYMHLPQPWSNALLD</sequence>
<dbReference type="InterPro" id="IPR026705">
    <property type="entry name" value="Hid-1/Ecm30"/>
</dbReference>
<dbReference type="PANTHER" id="PTHR21575:SF12">
    <property type="entry name" value="PROTEIN HID1"/>
    <property type="match status" value="1"/>
</dbReference>
<feature type="non-terminal residue" evidence="1">
    <location>
        <position position="261"/>
    </location>
</feature>
<dbReference type="Proteomes" id="UP000823046">
    <property type="component" value="Unassembled WGS sequence"/>
</dbReference>
<keyword evidence="2" id="KW-1185">Reference proteome</keyword>
<evidence type="ECO:0000313" key="1">
    <source>
        <dbReference type="EMBL" id="KAF8821784.1"/>
    </source>
</evidence>
<protein>
    <submittedName>
        <fullName evidence="1">Uncharacterized protein</fullName>
    </submittedName>
</protein>
<reference evidence="1 2" key="1">
    <citation type="journal article" date="2020" name="bioRxiv">
        <title>Metabolic contributions of an alphaproteobacterial endosymbiont in the apicomplexan Cardiosporidium cionae.</title>
        <authorList>
            <person name="Hunter E.S."/>
            <person name="Paight C.J."/>
            <person name="Lane C.E."/>
        </authorList>
    </citation>
    <scope>NUCLEOTIDE SEQUENCE [LARGE SCALE GENOMIC DNA]</scope>
    <source>
        <strain evidence="1">ESH_2018</strain>
    </source>
</reference>
<dbReference type="EMBL" id="JADAQX010000128">
    <property type="protein sequence ID" value="KAF8821784.1"/>
    <property type="molecule type" value="Genomic_DNA"/>
</dbReference>
<comment type="caution">
    <text evidence="1">The sequence shown here is derived from an EMBL/GenBank/DDBJ whole genome shotgun (WGS) entry which is preliminary data.</text>
</comment>
<evidence type="ECO:0000313" key="2">
    <source>
        <dbReference type="Proteomes" id="UP000823046"/>
    </source>
</evidence>
<name>A0ABQ7JCS8_9APIC</name>